<dbReference type="RefSeq" id="WP_043708007.1">
    <property type="nucleotide sequence ID" value="NZ_CP012873.1"/>
</dbReference>
<dbReference type="PATRIC" id="fig|137591.25.peg.2113"/>
<sequence>MNEQDRLMTDTLKSDTGNFPLYTLEQVQHIVRVFTTIYNELSESFVSLYPYSDKAFARYVYEHVNELLSISTLQVKAVYRVKDGESIDRKQRIDGVVDDILGVRVLVDREKWTGLRDVDGEVKKAINDGMTEERYYFKAPAVGVPAWELQVIMLNSDLDDTTIKEFVHGHHDLMQLLADYDKK</sequence>
<accession>A0A0D1LEV6</accession>
<dbReference type="KEGG" id="wcb:AO080_03520"/>
<proteinExistence type="predicted"/>
<organism evidence="1 2">
    <name type="scientific">Weissella cibaria</name>
    <dbReference type="NCBI Taxonomy" id="137591"/>
    <lineage>
        <taxon>Bacteria</taxon>
        <taxon>Bacillati</taxon>
        <taxon>Bacillota</taxon>
        <taxon>Bacilli</taxon>
        <taxon>Lactobacillales</taxon>
        <taxon>Lactobacillaceae</taxon>
        <taxon>Weissella</taxon>
    </lineage>
</organism>
<protein>
    <submittedName>
        <fullName evidence="1">Uncharacterized protein</fullName>
    </submittedName>
</protein>
<dbReference type="AlphaFoldDB" id="A0A0D1LEV6"/>
<keyword evidence="2" id="KW-1185">Reference proteome</keyword>
<evidence type="ECO:0000313" key="1">
    <source>
        <dbReference type="EMBL" id="KIU19120.1"/>
    </source>
</evidence>
<comment type="caution">
    <text evidence="1">The sequence shown here is derived from an EMBL/GenBank/DDBJ whole genome shotgun (WGS) entry which is preliminary data.</text>
</comment>
<dbReference type="EMBL" id="JWHU01000042">
    <property type="protein sequence ID" value="KIU19120.1"/>
    <property type="molecule type" value="Genomic_DNA"/>
</dbReference>
<gene>
    <name evidence="1" type="ORF">QX99_02151</name>
</gene>
<reference evidence="1 2" key="1">
    <citation type="journal article" date="2015" name="Microbiology (Mosc.)">
        <title>Genomics of the Weissella cibaria species with an examination of its metabolic traits.</title>
        <authorList>
            <person name="Lynch K.M."/>
            <person name="Lucid A."/>
            <person name="Arendt E.K."/>
            <person name="Sleator R.D."/>
            <person name="Lucey B."/>
            <person name="Coffey A."/>
        </authorList>
    </citation>
    <scope>NUCLEOTIDE SEQUENCE [LARGE SCALE GENOMIC DNA]</scope>
    <source>
        <strain evidence="1 2">MG1</strain>
    </source>
</reference>
<dbReference type="Proteomes" id="UP000032287">
    <property type="component" value="Unassembled WGS sequence"/>
</dbReference>
<name>A0A0D1LEV6_9LACO</name>
<evidence type="ECO:0000313" key="2">
    <source>
        <dbReference type="Proteomes" id="UP000032287"/>
    </source>
</evidence>